<keyword evidence="1" id="KW-0812">Transmembrane</keyword>
<protein>
    <submittedName>
        <fullName evidence="2">Uncharacterized protein</fullName>
    </submittedName>
</protein>
<evidence type="ECO:0000313" key="2">
    <source>
        <dbReference type="EMBL" id="MQM12456.1"/>
    </source>
</evidence>
<comment type="caution">
    <text evidence="2">The sequence shown here is derived from an EMBL/GenBank/DDBJ whole genome shotgun (WGS) entry which is preliminary data.</text>
</comment>
<reference evidence="2" key="1">
    <citation type="submission" date="2017-07" db="EMBL/GenBank/DDBJ databases">
        <title>Taro Niue Genome Assembly and Annotation.</title>
        <authorList>
            <person name="Atibalentja N."/>
            <person name="Keating K."/>
            <person name="Fields C.J."/>
        </authorList>
    </citation>
    <scope>NUCLEOTIDE SEQUENCE</scope>
    <source>
        <strain evidence="2">Niue_2</strain>
        <tissue evidence="2">Leaf</tissue>
    </source>
</reference>
<dbReference type="EMBL" id="NMUH01005322">
    <property type="protein sequence ID" value="MQM12456.1"/>
    <property type="molecule type" value="Genomic_DNA"/>
</dbReference>
<evidence type="ECO:0000256" key="1">
    <source>
        <dbReference type="SAM" id="Phobius"/>
    </source>
</evidence>
<keyword evidence="1" id="KW-1133">Transmembrane helix</keyword>
<gene>
    <name evidence="2" type="ORF">Taro_045373</name>
</gene>
<name>A0A843WWW2_COLES</name>
<feature type="transmembrane region" description="Helical" evidence="1">
    <location>
        <begin position="126"/>
        <end position="154"/>
    </location>
</feature>
<accession>A0A843WWW2</accession>
<feature type="transmembrane region" description="Helical" evidence="1">
    <location>
        <begin position="174"/>
        <end position="194"/>
    </location>
</feature>
<feature type="transmembrane region" description="Helical" evidence="1">
    <location>
        <begin position="65"/>
        <end position="83"/>
    </location>
</feature>
<organism evidence="2 3">
    <name type="scientific">Colocasia esculenta</name>
    <name type="common">Wild taro</name>
    <name type="synonym">Arum esculentum</name>
    <dbReference type="NCBI Taxonomy" id="4460"/>
    <lineage>
        <taxon>Eukaryota</taxon>
        <taxon>Viridiplantae</taxon>
        <taxon>Streptophyta</taxon>
        <taxon>Embryophyta</taxon>
        <taxon>Tracheophyta</taxon>
        <taxon>Spermatophyta</taxon>
        <taxon>Magnoliopsida</taxon>
        <taxon>Liliopsida</taxon>
        <taxon>Araceae</taxon>
        <taxon>Aroideae</taxon>
        <taxon>Colocasieae</taxon>
        <taxon>Colocasia</taxon>
    </lineage>
</organism>
<dbReference type="Proteomes" id="UP000652761">
    <property type="component" value="Unassembled WGS sequence"/>
</dbReference>
<keyword evidence="3" id="KW-1185">Reference proteome</keyword>
<sequence>MSACTPRVVHGAEPNRAFRSSARPGGEMLRLLWIIRHSDVVFDVLSMPGHRVEWGKHRAMRSFRVLREGVVVWLVSTVLWLVVMERQLDLTSVAMRLRGGEVELCFVEVMRLGDQLMSKALWGLRFLSVVFGFGWSPTGPWLFGSAFTGFGVVLKTNVRSLGLGSGHVLNAKALVVAFWLLLLGSTFACVPRVVHGAELADGGSGKATP</sequence>
<keyword evidence="1" id="KW-0472">Membrane</keyword>
<dbReference type="AlphaFoldDB" id="A0A843WWW2"/>
<evidence type="ECO:0000313" key="3">
    <source>
        <dbReference type="Proteomes" id="UP000652761"/>
    </source>
</evidence>
<proteinExistence type="predicted"/>